<comment type="subunit">
    <text evidence="9">Component of the Sec protein translocase complex. Heterotrimer consisting of SecY, SecE and SecG subunits. The heterotrimers can form oligomers, although 1 heterotrimer is thought to be able to translocate proteins. Interacts with the ribosome. Interacts with SecDF, and other proteins may be involved. Interacts with SecA.</text>
</comment>
<dbReference type="EMBL" id="BAABIE010000004">
    <property type="protein sequence ID" value="GAA4744210.1"/>
    <property type="molecule type" value="Genomic_DNA"/>
</dbReference>
<evidence type="ECO:0000256" key="2">
    <source>
        <dbReference type="ARBA" id="ARBA00022448"/>
    </source>
</evidence>
<dbReference type="PANTHER" id="PTHR33910">
    <property type="entry name" value="PROTEIN TRANSLOCASE SUBUNIT SECE"/>
    <property type="match status" value="1"/>
</dbReference>
<dbReference type="InterPro" id="IPR038379">
    <property type="entry name" value="SecE_sf"/>
</dbReference>
<comment type="function">
    <text evidence="9">Essential subunit of the Sec protein translocation channel SecYEG. Clamps together the 2 halves of SecY. May contact the channel plug during translocation.</text>
</comment>
<comment type="similarity">
    <text evidence="9">Belongs to the SecE/SEC61-gamma family.</text>
</comment>
<dbReference type="Pfam" id="PF00584">
    <property type="entry name" value="SecE"/>
    <property type="match status" value="1"/>
</dbReference>
<dbReference type="InterPro" id="IPR005807">
    <property type="entry name" value="SecE_bac"/>
</dbReference>
<keyword evidence="3 9" id="KW-1003">Cell membrane</keyword>
<evidence type="ECO:0000313" key="12">
    <source>
        <dbReference type="Proteomes" id="UP001500822"/>
    </source>
</evidence>
<reference evidence="12" key="1">
    <citation type="journal article" date="2019" name="Int. J. Syst. Evol. Microbiol.">
        <title>The Global Catalogue of Microorganisms (GCM) 10K type strain sequencing project: providing services to taxonomists for standard genome sequencing and annotation.</title>
        <authorList>
            <consortium name="The Broad Institute Genomics Platform"/>
            <consortium name="The Broad Institute Genome Sequencing Center for Infectious Disease"/>
            <person name="Wu L."/>
            <person name="Ma J."/>
        </authorList>
    </citation>
    <scope>NUCLEOTIDE SEQUENCE [LARGE SCALE GENOMIC DNA]</scope>
    <source>
        <strain evidence="12">JCM 18077</strain>
    </source>
</reference>
<keyword evidence="2 9" id="KW-0813">Transport</keyword>
<protein>
    <recommendedName>
        <fullName evidence="9">Protein translocase subunit SecE</fullName>
    </recommendedName>
</protein>
<evidence type="ECO:0000256" key="7">
    <source>
        <dbReference type="ARBA" id="ARBA00023010"/>
    </source>
</evidence>
<keyword evidence="5 9" id="KW-0653">Protein transport</keyword>
<sequence length="136" mass="14970">MAKRDRKAPNDDSELTTGDDADTGIDVDVIEADEMRPQGKRRARERRTASGDSKPGTVGVVDPTDEEGANAASRNPFVRIWVFLRQVVTEMKKVIWPTRREMIVYSIGVLVFVAAVTAAIFGMDIGFAKLTLLVFG</sequence>
<evidence type="ECO:0000256" key="1">
    <source>
        <dbReference type="ARBA" id="ARBA00004370"/>
    </source>
</evidence>
<evidence type="ECO:0000256" key="9">
    <source>
        <dbReference type="HAMAP-Rule" id="MF_00422"/>
    </source>
</evidence>
<evidence type="ECO:0000256" key="8">
    <source>
        <dbReference type="ARBA" id="ARBA00023136"/>
    </source>
</evidence>
<comment type="caution">
    <text evidence="11">The sequence shown here is derived from an EMBL/GenBank/DDBJ whole genome shotgun (WGS) entry which is preliminary data.</text>
</comment>
<keyword evidence="8 9" id="KW-0472">Membrane</keyword>
<feature type="transmembrane region" description="Helical" evidence="9">
    <location>
        <begin position="102"/>
        <end position="123"/>
    </location>
</feature>
<comment type="subcellular location">
    <subcellularLocation>
        <location evidence="9">Cell membrane</location>
        <topology evidence="9">Single-pass membrane protein</topology>
    </subcellularLocation>
    <subcellularLocation>
        <location evidence="1">Membrane</location>
    </subcellularLocation>
</comment>
<evidence type="ECO:0000313" key="11">
    <source>
        <dbReference type="EMBL" id="GAA4744210.1"/>
    </source>
</evidence>
<evidence type="ECO:0000256" key="3">
    <source>
        <dbReference type="ARBA" id="ARBA00022475"/>
    </source>
</evidence>
<dbReference type="Gene3D" id="1.20.5.1030">
    <property type="entry name" value="Preprotein translocase secy subunit"/>
    <property type="match status" value="1"/>
</dbReference>
<keyword evidence="6 9" id="KW-1133">Transmembrane helix</keyword>
<accession>A0ABP8Z1Z5</accession>
<keyword evidence="12" id="KW-1185">Reference proteome</keyword>
<organism evidence="11 12">
    <name type="scientific">Gordonia alkaliphila</name>
    <dbReference type="NCBI Taxonomy" id="1053547"/>
    <lineage>
        <taxon>Bacteria</taxon>
        <taxon>Bacillati</taxon>
        <taxon>Actinomycetota</taxon>
        <taxon>Actinomycetes</taxon>
        <taxon>Mycobacteriales</taxon>
        <taxon>Gordoniaceae</taxon>
        <taxon>Gordonia</taxon>
    </lineage>
</organism>
<dbReference type="Proteomes" id="UP001500822">
    <property type="component" value="Unassembled WGS sequence"/>
</dbReference>
<proteinExistence type="inferred from homology"/>
<keyword evidence="4 9" id="KW-0812">Transmembrane</keyword>
<feature type="region of interest" description="Disordered" evidence="10">
    <location>
        <begin position="1"/>
        <end position="70"/>
    </location>
</feature>
<dbReference type="PANTHER" id="PTHR33910:SF1">
    <property type="entry name" value="PROTEIN TRANSLOCASE SUBUNIT SECE"/>
    <property type="match status" value="1"/>
</dbReference>
<dbReference type="HAMAP" id="MF_00422">
    <property type="entry name" value="SecE"/>
    <property type="match status" value="1"/>
</dbReference>
<name>A0ABP8Z1Z5_9ACTN</name>
<dbReference type="NCBIfam" id="TIGR00964">
    <property type="entry name" value="secE_bact"/>
    <property type="match status" value="1"/>
</dbReference>
<dbReference type="InterPro" id="IPR001901">
    <property type="entry name" value="Translocase_SecE/Sec61-g"/>
</dbReference>
<evidence type="ECO:0000256" key="5">
    <source>
        <dbReference type="ARBA" id="ARBA00022927"/>
    </source>
</evidence>
<evidence type="ECO:0000256" key="10">
    <source>
        <dbReference type="SAM" id="MobiDB-lite"/>
    </source>
</evidence>
<feature type="compositionally biased region" description="Acidic residues" evidence="10">
    <location>
        <begin position="11"/>
        <end position="32"/>
    </location>
</feature>
<evidence type="ECO:0000256" key="4">
    <source>
        <dbReference type="ARBA" id="ARBA00022692"/>
    </source>
</evidence>
<gene>
    <name evidence="9 11" type="primary">secE</name>
    <name evidence="11" type="ORF">GCM10023217_11350</name>
</gene>
<evidence type="ECO:0000256" key="6">
    <source>
        <dbReference type="ARBA" id="ARBA00022989"/>
    </source>
</evidence>
<dbReference type="RefSeq" id="WP_246992212.1">
    <property type="nucleotide sequence ID" value="NZ_BAABIE010000004.1"/>
</dbReference>
<keyword evidence="7 9" id="KW-0811">Translocation</keyword>